<organism evidence="2 3">
    <name type="scientific">Actinoallomurus acaciae</name>
    <dbReference type="NCBI Taxonomy" id="502577"/>
    <lineage>
        <taxon>Bacteria</taxon>
        <taxon>Bacillati</taxon>
        <taxon>Actinomycetota</taxon>
        <taxon>Actinomycetes</taxon>
        <taxon>Streptosporangiales</taxon>
        <taxon>Thermomonosporaceae</taxon>
        <taxon>Actinoallomurus</taxon>
    </lineage>
</organism>
<dbReference type="Gene3D" id="2.30.38.10">
    <property type="entry name" value="Luciferase, Domain 3"/>
    <property type="match status" value="1"/>
</dbReference>
<dbReference type="EMBL" id="JBHLZP010001139">
    <property type="protein sequence ID" value="MFB9840522.1"/>
    <property type="molecule type" value="Genomic_DNA"/>
</dbReference>
<evidence type="ECO:0000313" key="3">
    <source>
        <dbReference type="Proteomes" id="UP001589627"/>
    </source>
</evidence>
<feature type="non-terminal residue" evidence="2">
    <location>
        <position position="1"/>
    </location>
</feature>
<accession>A0ABV5YZK3</accession>
<dbReference type="InterPro" id="IPR000873">
    <property type="entry name" value="AMP-dep_synth/lig_dom"/>
</dbReference>
<reference evidence="2 3" key="1">
    <citation type="submission" date="2024-09" db="EMBL/GenBank/DDBJ databases">
        <authorList>
            <person name="Sun Q."/>
            <person name="Mori K."/>
        </authorList>
    </citation>
    <scope>NUCLEOTIDE SEQUENCE [LARGE SCALE GENOMIC DNA]</scope>
    <source>
        <strain evidence="2 3">TBRC 0563</strain>
    </source>
</reference>
<dbReference type="SUPFAM" id="SSF56801">
    <property type="entry name" value="Acetyl-CoA synthetase-like"/>
    <property type="match status" value="1"/>
</dbReference>
<feature type="non-terminal residue" evidence="2">
    <location>
        <position position="326"/>
    </location>
</feature>
<dbReference type="Proteomes" id="UP001589627">
    <property type="component" value="Unassembled WGS sequence"/>
</dbReference>
<dbReference type="PANTHER" id="PTHR45527:SF1">
    <property type="entry name" value="FATTY ACID SYNTHASE"/>
    <property type="match status" value="1"/>
</dbReference>
<evidence type="ECO:0000313" key="2">
    <source>
        <dbReference type="EMBL" id="MFB9840522.1"/>
    </source>
</evidence>
<gene>
    <name evidence="2" type="ORF">ACFFNX_51115</name>
</gene>
<sequence>RVVALSLPRSAEMLMAILGVLKAGAAYLPLDPAYPVARRAAMTDDAAPVLVLDEVLLGSLPGDGDPRDLTDADRLAPARPAHPAYVIYTSGSTGTPKGVVVTHRNLVHLFHSHRTDLYEPARAATGRRHLNVGHAWSFSFDASWQPQAWLLDGHAVHVVTEEVRRDPEQLIALIRRERLDFLELTPSHFAQLAAAGLMDGGRCPLAVVGVGGEAVAPSFWSELAALSGTEAYNLYGPTEATVDALVARVGDSDRLLVGRPVHGGRAYVLDGALRHLPPGVPGELYLAGSGLARGYHGRPGVTAERFVADPYGAPGERMYRTGDLVR</sequence>
<evidence type="ECO:0000259" key="1">
    <source>
        <dbReference type="Pfam" id="PF00501"/>
    </source>
</evidence>
<proteinExistence type="predicted"/>
<dbReference type="PROSITE" id="PS00455">
    <property type="entry name" value="AMP_BINDING"/>
    <property type="match status" value="1"/>
</dbReference>
<feature type="domain" description="AMP-dependent synthetase/ligase" evidence="1">
    <location>
        <begin position="2"/>
        <end position="296"/>
    </location>
</feature>
<protein>
    <submittedName>
        <fullName evidence="2">AMP-binding protein</fullName>
    </submittedName>
</protein>
<name>A0ABV5YZK3_9ACTN</name>
<dbReference type="Gene3D" id="3.40.50.980">
    <property type="match status" value="2"/>
</dbReference>
<keyword evidence="3" id="KW-1185">Reference proteome</keyword>
<dbReference type="RefSeq" id="WP_378213758.1">
    <property type="nucleotide sequence ID" value="NZ_JBHLZP010001139.1"/>
</dbReference>
<dbReference type="InterPro" id="IPR020845">
    <property type="entry name" value="AMP-binding_CS"/>
</dbReference>
<dbReference type="PANTHER" id="PTHR45527">
    <property type="entry name" value="NONRIBOSOMAL PEPTIDE SYNTHETASE"/>
    <property type="match status" value="1"/>
</dbReference>
<comment type="caution">
    <text evidence="2">The sequence shown here is derived from an EMBL/GenBank/DDBJ whole genome shotgun (WGS) entry which is preliminary data.</text>
</comment>
<dbReference type="Pfam" id="PF00501">
    <property type="entry name" value="AMP-binding"/>
    <property type="match status" value="1"/>
</dbReference>